<keyword evidence="4" id="KW-0862">Zinc</keyword>
<feature type="compositionally biased region" description="Polar residues" evidence="6">
    <location>
        <begin position="355"/>
        <end position="366"/>
    </location>
</feature>
<evidence type="ECO:0000256" key="3">
    <source>
        <dbReference type="ARBA" id="ARBA00022771"/>
    </source>
</evidence>
<sequence>MHCSLHVAAARLNRSFRQPRDVSIPLLTRALFVARLQSESQLGGRELEKSSQAYDKQLLSKIPGPNTPTRTSGPGFLSSIGQDASPNPRNAFNRLNGQLKPLSVSTTAADPSGSRWPSIPSSGAMSPGFSGFRSPIFENPPDGFAQRRFGSVSSNSAYDEGQLGVSHSHRGSVDQGVFMDQDIVMEENGMRDLDINDRSPSGSDDYQQGSKAGVKRRASSPPTEPAREPPSANGNDLYHKRSAQMLANRNSPVSRYHANPGSVSSTSSFGQRTGSYASSFGLSVGSIASSATSYTNDRLSPSALSPSAETEFGSASPYAASRSLNHSPHGSLSSTTHQRTHSESGPSFARKKSIDNTSHAQQNRTVQRLKGPHVFVCDCCPKKPKKFESMEDLQAHEAEKQFTCHFCPNRFKNKNEAERHQNSLHLRRHSWSCAALAGPEAAFHPSAHPGNVADVCGYCGDEFSNPPDWRERREHLSIRHKFGECNQAKKFFRADHFRQHLKHSHYGSSGKWTNMLENACMKDEPPPQPIAERTGSLAGSAIGTMNGSSTKPGPIHEVDES</sequence>
<keyword evidence="1" id="KW-0479">Metal-binding</keyword>
<dbReference type="AlphaFoldDB" id="A0A6A6PBT6"/>
<evidence type="ECO:0000313" key="8">
    <source>
        <dbReference type="EMBL" id="KAF2461425.1"/>
    </source>
</evidence>
<dbReference type="InterPro" id="IPR013087">
    <property type="entry name" value="Znf_C2H2_type"/>
</dbReference>
<dbReference type="PROSITE" id="PS00028">
    <property type="entry name" value="ZINC_FINGER_C2H2_1"/>
    <property type="match status" value="1"/>
</dbReference>
<dbReference type="Gene3D" id="3.30.160.60">
    <property type="entry name" value="Classic Zinc Finger"/>
    <property type="match status" value="1"/>
</dbReference>
<feature type="region of interest" description="Disordered" evidence="6">
    <location>
        <begin position="252"/>
        <end position="271"/>
    </location>
</feature>
<evidence type="ECO:0000256" key="2">
    <source>
        <dbReference type="ARBA" id="ARBA00022737"/>
    </source>
</evidence>
<protein>
    <recommendedName>
        <fullName evidence="7">C2H2-type domain-containing protein</fullName>
    </recommendedName>
</protein>
<feature type="compositionally biased region" description="Polar residues" evidence="6">
    <location>
        <begin position="293"/>
        <end position="308"/>
    </location>
</feature>
<name>A0A6A6PBT6_9PEZI</name>
<gene>
    <name evidence="8" type="ORF">BDY21DRAFT_278509</name>
</gene>
<dbReference type="PROSITE" id="PS50157">
    <property type="entry name" value="ZINC_FINGER_C2H2_2"/>
    <property type="match status" value="1"/>
</dbReference>
<feature type="domain" description="C2H2-type" evidence="7">
    <location>
        <begin position="402"/>
        <end position="430"/>
    </location>
</feature>
<keyword evidence="3 5" id="KW-0863">Zinc-finger</keyword>
<dbReference type="GO" id="GO:0008270">
    <property type="term" value="F:zinc ion binding"/>
    <property type="evidence" value="ECO:0007669"/>
    <property type="project" value="UniProtKB-KW"/>
</dbReference>
<keyword evidence="9" id="KW-1185">Reference proteome</keyword>
<dbReference type="Pfam" id="PF24537">
    <property type="entry name" value="zf-C2H2_fungi"/>
    <property type="match status" value="1"/>
</dbReference>
<evidence type="ECO:0000256" key="4">
    <source>
        <dbReference type="ARBA" id="ARBA00022833"/>
    </source>
</evidence>
<evidence type="ECO:0000256" key="1">
    <source>
        <dbReference type="ARBA" id="ARBA00022723"/>
    </source>
</evidence>
<feature type="compositionally biased region" description="Polar residues" evidence="6">
    <location>
        <begin position="198"/>
        <end position="210"/>
    </location>
</feature>
<dbReference type="InterPro" id="IPR057026">
    <property type="entry name" value="Znf-C2H2_ascomycetes"/>
</dbReference>
<reference evidence="8" key="1">
    <citation type="journal article" date="2020" name="Stud. Mycol.">
        <title>101 Dothideomycetes genomes: a test case for predicting lifestyles and emergence of pathogens.</title>
        <authorList>
            <person name="Haridas S."/>
            <person name="Albert R."/>
            <person name="Binder M."/>
            <person name="Bloem J."/>
            <person name="Labutti K."/>
            <person name="Salamov A."/>
            <person name="Andreopoulos B."/>
            <person name="Baker S."/>
            <person name="Barry K."/>
            <person name="Bills G."/>
            <person name="Bluhm B."/>
            <person name="Cannon C."/>
            <person name="Castanera R."/>
            <person name="Culley D."/>
            <person name="Daum C."/>
            <person name="Ezra D."/>
            <person name="Gonzalez J."/>
            <person name="Henrissat B."/>
            <person name="Kuo A."/>
            <person name="Liang C."/>
            <person name="Lipzen A."/>
            <person name="Lutzoni F."/>
            <person name="Magnuson J."/>
            <person name="Mondo S."/>
            <person name="Nolan M."/>
            <person name="Ohm R."/>
            <person name="Pangilinan J."/>
            <person name="Park H.-J."/>
            <person name="Ramirez L."/>
            <person name="Alfaro M."/>
            <person name="Sun H."/>
            <person name="Tritt A."/>
            <person name="Yoshinaga Y."/>
            <person name="Zwiers L.-H."/>
            <person name="Turgeon B."/>
            <person name="Goodwin S."/>
            <person name="Spatafora J."/>
            <person name="Crous P."/>
            <person name="Grigoriev I."/>
        </authorList>
    </citation>
    <scope>NUCLEOTIDE SEQUENCE</scope>
    <source>
        <strain evidence="8">ATCC 16933</strain>
    </source>
</reference>
<dbReference type="PANTHER" id="PTHR24409:SF295">
    <property type="entry name" value="AZ2-RELATED"/>
    <property type="match status" value="1"/>
</dbReference>
<feature type="compositionally biased region" description="Polar residues" evidence="6">
    <location>
        <begin position="322"/>
        <end position="337"/>
    </location>
</feature>
<feature type="region of interest" description="Disordered" evidence="6">
    <location>
        <begin position="293"/>
        <end position="367"/>
    </location>
</feature>
<feature type="compositionally biased region" description="Polar residues" evidence="6">
    <location>
        <begin position="261"/>
        <end position="271"/>
    </location>
</feature>
<evidence type="ECO:0000313" key="9">
    <source>
        <dbReference type="Proteomes" id="UP000799766"/>
    </source>
</evidence>
<dbReference type="Proteomes" id="UP000799766">
    <property type="component" value="Unassembled WGS sequence"/>
</dbReference>
<dbReference type="GO" id="GO:0000977">
    <property type="term" value="F:RNA polymerase II transcription regulatory region sequence-specific DNA binding"/>
    <property type="evidence" value="ECO:0007669"/>
    <property type="project" value="TreeGrafter"/>
</dbReference>
<dbReference type="GO" id="GO:0005634">
    <property type="term" value="C:nucleus"/>
    <property type="evidence" value="ECO:0007669"/>
    <property type="project" value="TreeGrafter"/>
</dbReference>
<dbReference type="OrthoDB" id="3524154at2759"/>
<evidence type="ECO:0000259" key="7">
    <source>
        <dbReference type="PROSITE" id="PS50157"/>
    </source>
</evidence>
<accession>A0A6A6PBT6</accession>
<feature type="region of interest" description="Disordered" evidence="6">
    <location>
        <begin position="192"/>
        <end position="237"/>
    </location>
</feature>
<dbReference type="EMBL" id="MU001671">
    <property type="protein sequence ID" value="KAF2461425.1"/>
    <property type="molecule type" value="Genomic_DNA"/>
</dbReference>
<proteinExistence type="predicted"/>
<keyword evidence="2" id="KW-0677">Repeat</keyword>
<organism evidence="8 9">
    <name type="scientific">Lineolata rhizophorae</name>
    <dbReference type="NCBI Taxonomy" id="578093"/>
    <lineage>
        <taxon>Eukaryota</taxon>
        <taxon>Fungi</taxon>
        <taxon>Dikarya</taxon>
        <taxon>Ascomycota</taxon>
        <taxon>Pezizomycotina</taxon>
        <taxon>Dothideomycetes</taxon>
        <taxon>Dothideomycetes incertae sedis</taxon>
        <taxon>Lineolatales</taxon>
        <taxon>Lineolataceae</taxon>
        <taxon>Lineolata</taxon>
    </lineage>
</organism>
<feature type="region of interest" description="Disordered" evidence="6">
    <location>
        <begin position="524"/>
        <end position="561"/>
    </location>
</feature>
<dbReference type="GO" id="GO:0000981">
    <property type="term" value="F:DNA-binding transcription factor activity, RNA polymerase II-specific"/>
    <property type="evidence" value="ECO:0007669"/>
    <property type="project" value="TreeGrafter"/>
</dbReference>
<dbReference type="PANTHER" id="PTHR24409">
    <property type="entry name" value="ZINC FINGER PROTEIN 142"/>
    <property type="match status" value="1"/>
</dbReference>
<evidence type="ECO:0000256" key="6">
    <source>
        <dbReference type="SAM" id="MobiDB-lite"/>
    </source>
</evidence>
<evidence type="ECO:0000256" key="5">
    <source>
        <dbReference type="PROSITE-ProRule" id="PRU00042"/>
    </source>
</evidence>